<dbReference type="GO" id="GO:0004616">
    <property type="term" value="F:phosphogluconate dehydrogenase (decarboxylating) activity"/>
    <property type="evidence" value="ECO:0007669"/>
    <property type="project" value="UniProtKB-EC"/>
</dbReference>
<keyword evidence="7" id="KW-1133">Transmembrane helix</keyword>
<reference evidence="9" key="1">
    <citation type="submission" date="2020-01" db="EMBL/GenBank/DDBJ databases">
        <authorList>
            <person name="Feng Z.H.Z."/>
        </authorList>
    </citation>
    <scope>NUCLEOTIDE SEQUENCE</scope>
    <source>
        <strain evidence="9">CBS107.38</strain>
    </source>
</reference>
<evidence type="ECO:0000256" key="1">
    <source>
        <dbReference type="ARBA" id="ARBA00004874"/>
    </source>
</evidence>
<gene>
    <name evidence="9" type="ORF">GT037_002356</name>
</gene>
<keyword evidence="6" id="KW-0570">Pentose shunt</keyword>
<keyword evidence="7" id="KW-0472">Membrane</keyword>
<dbReference type="GeneID" id="62200581"/>
<accession>A0A8H7BCV3</accession>
<reference evidence="9" key="2">
    <citation type="submission" date="2020-08" db="EMBL/GenBank/DDBJ databases">
        <title>Draft Genome Sequence of Cumin Blight Pathogen Alternaria burnsii.</title>
        <authorList>
            <person name="Feng Z."/>
        </authorList>
    </citation>
    <scope>NUCLEOTIDE SEQUENCE</scope>
    <source>
        <strain evidence="9">CBS107.38</strain>
    </source>
</reference>
<dbReference type="InterPro" id="IPR013328">
    <property type="entry name" value="6PGD_dom2"/>
</dbReference>
<feature type="transmembrane region" description="Helical" evidence="7">
    <location>
        <begin position="20"/>
        <end position="38"/>
    </location>
</feature>
<comment type="similarity">
    <text evidence="2">Belongs to the 6-phosphogluconate dehydrogenase family.</text>
</comment>
<dbReference type="SUPFAM" id="SSF48179">
    <property type="entry name" value="6-phosphogluconate dehydrogenase C-terminal domain-like"/>
    <property type="match status" value="1"/>
</dbReference>
<name>A0A8H7BCV3_9PLEO</name>
<sequence length="745" mass="81135">MLQFLDNLVHYADPTLPSFSSLTYLYIIILVSSLLISFRSRQEEDNIAMIGCGSMGGGMALLFAEDGVNVSLSDPSEQAMDTVINKAEQQGYNGKIKKYNDYDSLCKSLSTPRLLVFSLPHGGVGDTVLEGLEPHLARDDIILDCGNEHFQNTERRQKKTEGTGIRYIGCGVSGGYQAARAGPSMCPGGDISALKEVLPLLEKVAAKDKNEKPCVGVIGKGGAGHYVKMMHNGIEHGMMSAICEAWGIMRKMGMDYEEIGDVLSQWNSEGELRGTFLVSIGADLSHKRDSSEKPNQKDPKHHPLVISQVLDKVVQDVTGEEGTGIWSNTEAIELHVPAFTLNIAHAFRLASAFRGDREQASKAADGGFPPSQLDISDKKAFLEDLRKATYASCLASYIQGMNVIAKADQEHKWEIDYSQIWKIWRAGCIIQADYISDEILAPVLKSNPKPKDLNLNFSTRVAKDVKNCFPALRRIVAKAVETDQIIPAISATLEYFKVASGTDLPTSFYEAELDYFGSHMFDKKGDKDANVKKPMEGKHHFEWKPATSQKEQYGLVYIFKLQPKTVTTSSTNFTHRLSRILQAYTTNTMRFFTLATALTSATLASSRLIGIAAPSTLAPNSTFTLTLLSEGYIQSVADVAVAWGFDIAPGYPGSLGAFTDSAYLGPEKSNQGQDNVTITASVPEELASDSYKGKDILLNAGIYSLYGASGGPVVTGFNVTVKIGETTGGEIVQSEGQAWIQNSIQ</sequence>
<dbReference type="InterPro" id="IPR036291">
    <property type="entry name" value="NAD(P)-bd_dom_sf"/>
</dbReference>
<dbReference type="EMBL" id="JAAABM010000002">
    <property type="protein sequence ID" value="KAF7680705.1"/>
    <property type="molecule type" value="Genomic_DNA"/>
</dbReference>
<proteinExistence type="inferred from homology"/>
<dbReference type="Pfam" id="PF00393">
    <property type="entry name" value="6PGD"/>
    <property type="match status" value="1"/>
</dbReference>
<evidence type="ECO:0000313" key="10">
    <source>
        <dbReference type="Proteomes" id="UP000596902"/>
    </source>
</evidence>
<dbReference type="PRINTS" id="PR00076">
    <property type="entry name" value="6PGDHDRGNASE"/>
</dbReference>
<comment type="pathway">
    <text evidence="1">Carbohydrate degradation; pentose phosphate pathway; D-ribulose 5-phosphate from D-glucose 6-phosphate (oxidative stage): step 3/3.</text>
</comment>
<dbReference type="InterPro" id="IPR045469">
    <property type="entry name" value="Nis1"/>
</dbReference>
<organism evidence="9 10">
    <name type="scientific">Alternaria burnsii</name>
    <dbReference type="NCBI Taxonomy" id="1187904"/>
    <lineage>
        <taxon>Eukaryota</taxon>
        <taxon>Fungi</taxon>
        <taxon>Dikarya</taxon>
        <taxon>Ascomycota</taxon>
        <taxon>Pezizomycotina</taxon>
        <taxon>Dothideomycetes</taxon>
        <taxon>Pleosporomycetidae</taxon>
        <taxon>Pleosporales</taxon>
        <taxon>Pleosporineae</taxon>
        <taxon>Pleosporaceae</taxon>
        <taxon>Alternaria</taxon>
        <taxon>Alternaria sect. Alternaria</taxon>
    </lineage>
</organism>
<dbReference type="GO" id="GO:0006098">
    <property type="term" value="P:pentose-phosphate shunt"/>
    <property type="evidence" value="ECO:0007669"/>
    <property type="project" value="UniProtKB-UniPathway"/>
</dbReference>
<evidence type="ECO:0000256" key="2">
    <source>
        <dbReference type="ARBA" id="ARBA00008419"/>
    </source>
</evidence>
<dbReference type="Pfam" id="PF19271">
    <property type="entry name" value="Nis1"/>
    <property type="match status" value="1"/>
</dbReference>
<evidence type="ECO:0000313" key="9">
    <source>
        <dbReference type="EMBL" id="KAF7680705.1"/>
    </source>
</evidence>
<feature type="transmembrane region" description="Helical" evidence="7">
    <location>
        <begin position="47"/>
        <end position="64"/>
    </location>
</feature>
<dbReference type="UniPathway" id="UPA00115">
    <property type="reaction ID" value="UER00410"/>
</dbReference>
<dbReference type="Pfam" id="PF03446">
    <property type="entry name" value="NAD_binding_2"/>
    <property type="match status" value="1"/>
</dbReference>
<dbReference type="GO" id="GO:0050661">
    <property type="term" value="F:NADP binding"/>
    <property type="evidence" value="ECO:0007669"/>
    <property type="project" value="InterPro"/>
</dbReference>
<dbReference type="InterPro" id="IPR006115">
    <property type="entry name" value="6PGDH_NADP-bd"/>
</dbReference>
<keyword evidence="7" id="KW-0812">Transmembrane</keyword>
<dbReference type="EC" id="1.1.1.44" evidence="3"/>
<dbReference type="Gene3D" id="3.40.50.720">
    <property type="entry name" value="NAD(P)-binding Rossmann-like Domain"/>
    <property type="match status" value="1"/>
</dbReference>
<dbReference type="InterPro" id="IPR006183">
    <property type="entry name" value="Pgluconate_DH"/>
</dbReference>
<dbReference type="InterPro" id="IPR006114">
    <property type="entry name" value="6PGDH_C"/>
</dbReference>
<protein>
    <recommendedName>
        <fullName evidence="3">phosphogluconate dehydrogenase (NADP(+)-dependent, decarboxylating)</fullName>
        <ecNumber evidence="3">1.1.1.44</ecNumber>
    </recommendedName>
</protein>
<dbReference type="InterPro" id="IPR008927">
    <property type="entry name" value="6-PGluconate_DH-like_C_sf"/>
</dbReference>
<dbReference type="Proteomes" id="UP000596902">
    <property type="component" value="Unassembled WGS sequence"/>
</dbReference>
<dbReference type="SMART" id="SM01350">
    <property type="entry name" value="6PGD"/>
    <property type="match status" value="1"/>
</dbReference>
<dbReference type="SUPFAM" id="SSF51735">
    <property type="entry name" value="NAD(P)-binding Rossmann-fold domains"/>
    <property type="match status" value="1"/>
</dbReference>
<dbReference type="AlphaFoldDB" id="A0A8H7BCV3"/>
<evidence type="ECO:0000259" key="8">
    <source>
        <dbReference type="SMART" id="SM01350"/>
    </source>
</evidence>
<keyword evidence="10" id="KW-1185">Reference proteome</keyword>
<dbReference type="Gene3D" id="1.10.1040.10">
    <property type="entry name" value="N-(1-d-carboxylethyl)-l-norvaline Dehydrogenase, domain 2"/>
    <property type="match status" value="1"/>
</dbReference>
<dbReference type="GO" id="GO:0019521">
    <property type="term" value="P:D-gluconate metabolic process"/>
    <property type="evidence" value="ECO:0007669"/>
    <property type="project" value="UniProtKB-KW"/>
</dbReference>
<dbReference type="PANTHER" id="PTHR11811">
    <property type="entry name" value="6-PHOSPHOGLUCONATE DEHYDROGENASE"/>
    <property type="match status" value="1"/>
</dbReference>
<keyword evidence="5" id="KW-0311">Gluconate utilization</keyword>
<keyword evidence="4" id="KW-0560">Oxidoreductase</keyword>
<dbReference type="RefSeq" id="XP_038790695.1">
    <property type="nucleotide sequence ID" value="XM_038927403.1"/>
</dbReference>
<comment type="caution">
    <text evidence="9">The sequence shown here is derived from an EMBL/GenBank/DDBJ whole genome shotgun (WGS) entry which is preliminary data.</text>
</comment>
<evidence type="ECO:0000256" key="3">
    <source>
        <dbReference type="ARBA" id="ARBA00013011"/>
    </source>
</evidence>
<evidence type="ECO:0000256" key="5">
    <source>
        <dbReference type="ARBA" id="ARBA00023064"/>
    </source>
</evidence>
<dbReference type="FunFam" id="3.40.50.720:FF:000634">
    <property type="entry name" value="6-phosphogluconate dehydrogenase, decarboxylating"/>
    <property type="match status" value="1"/>
</dbReference>
<evidence type="ECO:0000256" key="7">
    <source>
        <dbReference type="SAM" id="Phobius"/>
    </source>
</evidence>
<evidence type="ECO:0000256" key="4">
    <source>
        <dbReference type="ARBA" id="ARBA00023002"/>
    </source>
</evidence>
<feature type="domain" description="6-phosphogluconate dehydrogenase C-terminal" evidence="8">
    <location>
        <begin position="224"/>
        <end position="544"/>
    </location>
</feature>
<evidence type="ECO:0000256" key="6">
    <source>
        <dbReference type="ARBA" id="ARBA00023126"/>
    </source>
</evidence>